<gene>
    <name evidence="4" type="ORF">LITE_LOCUS6712</name>
</gene>
<feature type="region of interest" description="Disordered" evidence="3">
    <location>
        <begin position="26"/>
        <end position="73"/>
    </location>
</feature>
<protein>
    <submittedName>
        <fullName evidence="4">Uncharacterized protein</fullName>
    </submittedName>
</protein>
<comment type="caution">
    <text evidence="4">The sequence shown here is derived from an EMBL/GenBank/DDBJ whole genome shotgun (WGS) entry which is preliminary data.</text>
</comment>
<keyword evidence="1" id="KW-0649">Protein kinase inhibitor</keyword>
<dbReference type="EMBL" id="CAMGYJ010000003">
    <property type="protein sequence ID" value="CAI0390394.1"/>
    <property type="molecule type" value="Genomic_DNA"/>
</dbReference>
<organism evidence="4 5">
    <name type="scientific">Linum tenue</name>
    <dbReference type="NCBI Taxonomy" id="586396"/>
    <lineage>
        <taxon>Eukaryota</taxon>
        <taxon>Viridiplantae</taxon>
        <taxon>Streptophyta</taxon>
        <taxon>Embryophyta</taxon>
        <taxon>Tracheophyta</taxon>
        <taxon>Spermatophyta</taxon>
        <taxon>Magnoliopsida</taxon>
        <taxon>eudicotyledons</taxon>
        <taxon>Gunneridae</taxon>
        <taxon>Pentapetalae</taxon>
        <taxon>rosids</taxon>
        <taxon>fabids</taxon>
        <taxon>Malpighiales</taxon>
        <taxon>Linaceae</taxon>
        <taxon>Linum</taxon>
    </lineage>
</organism>
<feature type="compositionally biased region" description="Basic and acidic residues" evidence="3">
    <location>
        <begin position="26"/>
        <end position="40"/>
    </location>
</feature>
<evidence type="ECO:0000313" key="4">
    <source>
        <dbReference type="EMBL" id="CAI0390394.1"/>
    </source>
</evidence>
<evidence type="ECO:0000256" key="1">
    <source>
        <dbReference type="ARBA" id="ARBA00023013"/>
    </source>
</evidence>
<dbReference type="GO" id="GO:0004860">
    <property type="term" value="F:protein kinase inhibitor activity"/>
    <property type="evidence" value="ECO:0007669"/>
    <property type="project" value="UniProtKB-KW"/>
</dbReference>
<dbReference type="Proteomes" id="UP001154282">
    <property type="component" value="Unassembled WGS sequence"/>
</dbReference>
<keyword evidence="5" id="KW-1185">Reference proteome</keyword>
<name>A0AAV0HZM9_9ROSI</name>
<reference evidence="4" key="1">
    <citation type="submission" date="2022-08" db="EMBL/GenBank/DDBJ databases">
        <authorList>
            <person name="Gutierrez-Valencia J."/>
        </authorList>
    </citation>
    <scope>NUCLEOTIDE SEQUENCE</scope>
</reference>
<dbReference type="AlphaFoldDB" id="A0AAV0HZM9"/>
<proteinExistence type="predicted"/>
<dbReference type="PANTHER" id="PTHR33142">
    <property type="entry name" value="CYCLIN-DEPENDENT PROTEIN KINASE INHIBITOR SMR13"/>
    <property type="match status" value="1"/>
</dbReference>
<dbReference type="InterPro" id="IPR040389">
    <property type="entry name" value="SMR"/>
</dbReference>
<sequence>MGFSAENGKWVISGISLRAPLKPIFTERDAGDGGVDDEKYGSPTTPKSEEARIPVRLPCPPPPRKRRATSLKRNCNGGGAREFFVPPDLETVFVCRHVQRAGASYYYKT</sequence>
<evidence type="ECO:0000313" key="5">
    <source>
        <dbReference type="Proteomes" id="UP001154282"/>
    </source>
</evidence>
<dbReference type="GO" id="GO:0032875">
    <property type="term" value="P:regulation of DNA endoreduplication"/>
    <property type="evidence" value="ECO:0007669"/>
    <property type="project" value="InterPro"/>
</dbReference>
<keyword evidence="2" id="KW-0131">Cell cycle</keyword>
<evidence type="ECO:0000256" key="2">
    <source>
        <dbReference type="ARBA" id="ARBA00023306"/>
    </source>
</evidence>
<accession>A0AAV0HZM9</accession>
<evidence type="ECO:0000256" key="3">
    <source>
        <dbReference type="SAM" id="MobiDB-lite"/>
    </source>
</evidence>
<dbReference type="PANTHER" id="PTHR33142:SF48">
    <property type="entry name" value="CYCLIN-DEPENDENT PROTEIN KINASE INHIBITOR SMR15"/>
    <property type="match status" value="1"/>
</dbReference>